<accession>A0A835SYH6</accession>
<dbReference type="AlphaFoldDB" id="A0A835SYH6"/>
<feature type="compositionally biased region" description="Low complexity" evidence="1">
    <location>
        <begin position="72"/>
        <end position="90"/>
    </location>
</feature>
<evidence type="ECO:0000313" key="3">
    <source>
        <dbReference type="Proteomes" id="UP000650467"/>
    </source>
</evidence>
<sequence length="306" mass="31130">MQPHLLHAIKLQRLWPAGSAALAAGRLVCGGTVCAAASTSSNALGCGGSAAGLLLGAGGGGGIRPFSSSLPAREASNASGARSSSSGTRGSRQEEPEDRSPMPPAGGWPPQPATGGLRDDPGHELATGGLYESARKDREAVPSPWPGTTKEEIHGDGRPSAQQVTQDSGGGAGDLPASSYPIHDDPATSTQHPEEAFRSPAAEGAPDRAQPRDSQLPSADRRSQQSGPSPPHGNVTASTGPTGVAREPPPDQDVQRGQVGAVRPAGKEQQGSEVEGFVRAAAGDNLQEPSRGKLDEGAEWAQSNRH</sequence>
<keyword evidence="3" id="KW-1185">Reference proteome</keyword>
<evidence type="ECO:0000256" key="1">
    <source>
        <dbReference type="SAM" id="MobiDB-lite"/>
    </source>
</evidence>
<feature type="compositionally biased region" description="Basic and acidic residues" evidence="1">
    <location>
        <begin position="182"/>
        <end position="197"/>
    </location>
</feature>
<comment type="caution">
    <text evidence="2">The sequence shown here is derived from an EMBL/GenBank/DDBJ whole genome shotgun (WGS) entry which is preliminary data.</text>
</comment>
<dbReference type="EMBL" id="JAEHOC010000018">
    <property type="protein sequence ID" value="KAG2433802.1"/>
    <property type="molecule type" value="Genomic_DNA"/>
</dbReference>
<dbReference type="OrthoDB" id="539549at2759"/>
<feature type="compositionally biased region" description="Pro residues" evidence="1">
    <location>
        <begin position="101"/>
        <end position="112"/>
    </location>
</feature>
<gene>
    <name evidence="2" type="ORF">HXX76_008160</name>
</gene>
<name>A0A835SYH6_CHLIN</name>
<feature type="compositionally biased region" description="Basic and acidic residues" evidence="1">
    <location>
        <begin position="91"/>
        <end position="100"/>
    </location>
</feature>
<evidence type="ECO:0000313" key="2">
    <source>
        <dbReference type="EMBL" id="KAG2433802.1"/>
    </source>
</evidence>
<proteinExistence type="predicted"/>
<reference evidence="2" key="1">
    <citation type="journal article" date="2020" name="bioRxiv">
        <title>Comparative genomics of Chlamydomonas.</title>
        <authorList>
            <person name="Craig R.J."/>
            <person name="Hasan A.R."/>
            <person name="Ness R.W."/>
            <person name="Keightley P.D."/>
        </authorList>
    </citation>
    <scope>NUCLEOTIDE SEQUENCE</scope>
    <source>
        <strain evidence="2">SAG 7.73</strain>
    </source>
</reference>
<protein>
    <submittedName>
        <fullName evidence="2">Uncharacterized protein</fullName>
    </submittedName>
</protein>
<dbReference type="Proteomes" id="UP000650467">
    <property type="component" value="Unassembled WGS sequence"/>
</dbReference>
<organism evidence="2 3">
    <name type="scientific">Chlamydomonas incerta</name>
    <dbReference type="NCBI Taxonomy" id="51695"/>
    <lineage>
        <taxon>Eukaryota</taxon>
        <taxon>Viridiplantae</taxon>
        <taxon>Chlorophyta</taxon>
        <taxon>core chlorophytes</taxon>
        <taxon>Chlorophyceae</taxon>
        <taxon>CS clade</taxon>
        <taxon>Chlamydomonadales</taxon>
        <taxon>Chlamydomonadaceae</taxon>
        <taxon>Chlamydomonas</taxon>
    </lineage>
</organism>
<feature type="region of interest" description="Disordered" evidence="1">
    <location>
        <begin position="66"/>
        <end position="306"/>
    </location>
</feature>